<protein>
    <submittedName>
        <fullName evidence="1">Uncharacterized protein</fullName>
    </submittedName>
</protein>
<name>A0A4U1JKW7_RHOCA</name>
<organism evidence="1 2">
    <name type="scientific">Rhodobacter capsulatus</name>
    <name type="common">Rhodopseudomonas capsulata</name>
    <dbReference type="NCBI Taxonomy" id="1061"/>
    <lineage>
        <taxon>Bacteria</taxon>
        <taxon>Pseudomonadati</taxon>
        <taxon>Pseudomonadota</taxon>
        <taxon>Alphaproteobacteria</taxon>
        <taxon>Rhodobacterales</taxon>
        <taxon>Rhodobacter group</taxon>
        <taxon>Rhodobacter</taxon>
    </lineage>
</organism>
<evidence type="ECO:0000313" key="2">
    <source>
        <dbReference type="Proteomes" id="UP000310597"/>
    </source>
</evidence>
<sequence>MLICLSFATAPEAQSALFAEGAVRHAALEILNPCPMPITRETGQTDADGAPVLEMVPGYHVNCVAPDGLDLAALAAWRQFPKTPFAVLAE</sequence>
<dbReference type="Proteomes" id="UP000310597">
    <property type="component" value="Unassembled WGS sequence"/>
</dbReference>
<dbReference type="EMBL" id="SWJZ01000138">
    <property type="protein sequence ID" value="TKD13432.1"/>
    <property type="molecule type" value="Genomic_DNA"/>
</dbReference>
<dbReference type="AlphaFoldDB" id="A0A4U1JKW7"/>
<accession>A0A4U1JKW7</accession>
<reference evidence="1 2" key="1">
    <citation type="submission" date="2019-04" db="EMBL/GenBank/DDBJ databases">
        <title>Draft Whole-Genome sequence of the purple photosynthetic bacterium Rhodobacter capsulatus SP108 with an indigenous class A beta-lactamase.</title>
        <authorList>
            <person name="Robertson S."/>
            <person name="Meyer T.E."/>
            <person name="Kyndt J.A."/>
        </authorList>
    </citation>
    <scope>NUCLEOTIDE SEQUENCE [LARGE SCALE GENOMIC DNA]</scope>
    <source>
        <strain evidence="1 2">SP108</strain>
    </source>
</reference>
<comment type="caution">
    <text evidence="1">The sequence shown here is derived from an EMBL/GenBank/DDBJ whole genome shotgun (WGS) entry which is preliminary data.</text>
</comment>
<dbReference type="OrthoDB" id="7693100at2"/>
<dbReference type="RefSeq" id="WP_136909639.1">
    <property type="nucleotide sequence ID" value="NZ_SWJZ01000138.1"/>
</dbReference>
<proteinExistence type="predicted"/>
<evidence type="ECO:0000313" key="1">
    <source>
        <dbReference type="EMBL" id="TKD13432.1"/>
    </source>
</evidence>
<gene>
    <name evidence="1" type="ORF">FBT96_19610</name>
</gene>